<dbReference type="EMBL" id="CP083685">
    <property type="protein sequence ID" value="UYU91647.1"/>
    <property type="molecule type" value="Genomic_DNA"/>
</dbReference>
<dbReference type="Proteomes" id="UP001162960">
    <property type="component" value="Chromosome"/>
</dbReference>
<proteinExistence type="predicted"/>
<reference evidence="1" key="1">
    <citation type="submission" date="2021-06" db="EMBL/GenBank/DDBJ databases">
        <title>Interrogation of the integrated mobile genetic elements in gut-associated Bacteroides with a consensus prediction approach.</title>
        <authorList>
            <person name="Campbell D.E."/>
            <person name="Leigh J.R."/>
            <person name="Kim T."/>
            <person name="England W."/>
            <person name="Whitaker R.J."/>
            <person name="Degnan P.H."/>
        </authorList>
    </citation>
    <scope>NUCLEOTIDE SEQUENCE</scope>
    <source>
        <strain evidence="1">VPI-3443</strain>
    </source>
</reference>
<dbReference type="RefSeq" id="WP_147326387.1">
    <property type="nucleotide sequence ID" value="NZ_BQNN01000001.1"/>
</dbReference>
<name>A0AB38UFC1_BACT4</name>
<protein>
    <submittedName>
        <fullName evidence="1">Uncharacterized protein</fullName>
    </submittedName>
</protein>
<evidence type="ECO:0000313" key="1">
    <source>
        <dbReference type="EMBL" id="UYU91647.1"/>
    </source>
</evidence>
<dbReference type="AlphaFoldDB" id="A0AB38UFC1"/>
<sequence>MYNKTRTCAIAKKRYSFKKGYLQVSLEEKDKLKNDLKVVLNNPSRSYFSKKLNSGIIDISVTLFTAITNVFQKYGITDCWTIEEM</sequence>
<organism evidence="1 2">
    <name type="scientific">Bacteroides thetaiotaomicron</name>
    <dbReference type="NCBI Taxonomy" id="818"/>
    <lineage>
        <taxon>Bacteria</taxon>
        <taxon>Pseudomonadati</taxon>
        <taxon>Bacteroidota</taxon>
        <taxon>Bacteroidia</taxon>
        <taxon>Bacteroidales</taxon>
        <taxon>Bacteroidaceae</taxon>
        <taxon>Bacteroides</taxon>
    </lineage>
</organism>
<accession>A0AB38UFC1</accession>
<evidence type="ECO:0000313" key="2">
    <source>
        <dbReference type="Proteomes" id="UP001162960"/>
    </source>
</evidence>
<gene>
    <name evidence="1" type="ORF">KQP74_03135</name>
</gene>